<dbReference type="AlphaFoldDB" id="A0A8T0AY19"/>
<accession>A0A8T0AY19</accession>
<protein>
    <recommendedName>
        <fullName evidence="4">Ig-like domain-containing protein</fullName>
    </recommendedName>
</protein>
<dbReference type="InterPro" id="IPR007110">
    <property type="entry name" value="Ig-like_dom"/>
</dbReference>
<dbReference type="InterPro" id="IPR013106">
    <property type="entry name" value="Ig_V-set"/>
</dbReference>
<dbReference type="InterPro" id="IPR013783">
    <property type="entry name" value="Ig-like_fold"/>
</dbReference>
<dbReference type="SMART" id="SM00406">
    <property type="entry name" value="IGv"/>
    <property type="match status" value="1"/>
</dbReference>
<evidence type="ECO:0000313" key="5">
    <source>
        <dbReference type="EMBL" id="KAF7698409.1"/>
    </source>
</evidence>
<dbReference type="Gene3D" id="2.60.40.10">
    <property type="entry name" value="Immunoglobulins"/>
    <property type="match status" value="1"/>
</dbReference>
<dbReference type="InterPro" id="IPR036179">
    <property type="entry name" value="Ig-like_dom_sf"/>
</dbReference>
<feature type="domain" description="Ig-like" evidence="4">
    <location>
        <begin position="33"/>
        <end position="150"/>
    </location>
</feature>
<organism evidence="5 6">
    <name type="scientific">Silurus meridionalis</name>
    <name type="common">Southern catfish</name>
    <name type="synonym">Silurus soldatovi meridionalis</name>
    <dbReference type="NCBI Taxonomy" id="175797"/>
    <lineage>
        <taxon>Eukaryota</taxon>
        <taxon>Metazoa</taxon>
        <taxon>Chordata</taxon>
        <taxon>Craniata</taxon>
        <taxon>Vertebrata</taxon>
        <taxon>Euteleostomi</taxon>
        <taxon>Actinopterygii</taxon>
        <taxon>Neopterygii</taxon>
        <taxon>Teleostei</taxon>
        <taxon>Ostariophysi</taxon>
        <taxon>Siluriformes</taxon>
        <taxon>Siluridae</taxon>
        <taxon>Silurus</taxon>
    </lineage>
</organism>
<dbReference type="PANTHER" id="PTHR23266">
    <property type="entry name" value="IMMUNOGLOBULIN HEAVY CHAIN"/>
    <property type="match status" value="1"/>
</dbReference>
<dbReference type="Proteomes" id="UP000606274">
    <property type="component" value="Unassembled WGS sequence"/>
</dbReference>
<dbReference type="GO" id="GO:0005576">
    <property type="term" value="C:extracellular region"/>
    <property type="evidence" value="ECO:0007669"/>
    <property type="project" value="UniProtKB-ARBA"/>
</dbReference>
<dbReference type="PROSITE" id="PS50835">
    <property type="entry name" value="IG_LIKE"/>
    <property type="match status" value="1"/>
</dbReference>
<keyword evidence="6" id="KW-1185">Reference proteome</keyword>
<comment type="caution">
    <text evidence="5">The sequence shown here is derived from an EMBL/GenBank/DDBJ whole genome shotgun (WGS) entry which is preliminary data.</text>
</comment>
<keyword evidence="3" id="KW-1280">Immunoglobulin</keyword>
<dbReference type="GO" id="GO:0019814">
    <property type="term" value="C:immunoglobulin complex"/>
    <property type="evidence" value="ECO:0007669"/>
    <property type="project" value="UniProtKB-KW"/>
</dbReference>
<reference evidence="5" key="1">
    <citation type="submission" date="2020-08" db="EMBL/GenBank/DDBJ databases">
        <title>Chromosome-level assembly of Southern catfish (Silurus meridionalis) provides insights into visual adaptation to the nocturnal and benthic lifestyles.</title>
        <authorList>
            <person name="Zhang Y."/>
            <person name="Wang D."/>
            <person name="Peng Z."/>
        </authorList>
    </citation>
    <scope>NUCLEOTIDE SEQUENCE</scope>
    <source>
        <strain evidence="5">SWU-2019-XX</strain>
        <tissue evidence="5">Muscle</tissue>
    </source>
</reference>
<proteinExistence type="predicted"/>
<evidence type="ECO:0000256" key="1">
    <source>
        <dbReference type="ARBA" id="ARBA00022859"/>
    </source>
</evidence>
<evidence type="ECO:0000313" key="6">
    <source>
        <dbReference type="Proteomes" id="UP000606274"/>
    </source>
</evidence>
<dbReference type="GO" id="GO:0002250">
    <property type="term" value="P:adaptive immune response"/>
    <property type="evidence" value="ECO:0007669"/>
    <property type="project" value="UniProtKB-KW"/>
</dbReference>
<name>A0A8T0AY19_SILME</name>
<keyword evidence="1" id="KW-0391">Immunity</keyword>
<evidence type="ECO:0000259" key="4">
    <source>
        <dbReference type="PROSITE" id="PS50835"/>
    </source>
</evidence>
<keyword evidence="2" id="KW-1064">Adaptive immunity</keyword>
<evidence type="ECO:0000256" key="3">
    <source>
        <dbReference type="ARBA" id="ARBA00043265"/>
    </source>
</evidence>
<dbReference type="Pfam" id="PF07686">
    <property type="entry name" value="V-set"/>
    <property type="match status" value="1"/>
</dbReference>
<dbReference type="InterPro" id="IPR050199">
    <property type="entry name" value="IgHV"/>
</dbReference>
<sequence>MQIPPTSDRYKYTASPQQSVYLVEYNRGIMNWPLLLLLISPVSYVCGISLTSSPAEVKPPGSSVKLSCQISGYQLSSYGTGWIRQPPGKALEWIGIIWGGGSIDSGASFKSRFSISRDTSKNVLYLDISNLVAEDTGVYYCAKTHSCTPQ</sequence>
<gene>
    <name evidence="5" type="ORF">HF521_004919</name>
</gene>
<dbReference type="EMBL" id="JABFDY010000014">
    <property type="protein sequence ID" value="KAF7698409.1"/>
    <property type="molecule type" value="Genomic_DNA"/>
</dbReference>
<evidence type="ECO:0000256" key="2">
    <source>
        <dbReference type="ARBA" id="ARBA00023130"/>
    </source>
</evidence>
<dbReference type="SUPFAM" id="SSF48726">
    <property type="entry name" value="Immunoglobulin"/>
    <property type="match status" value="1"/>
</dbReference>